<dbReference type="HOGENOM" id="CLU_164971_0_0_1"/>
<dbReference type="AlphaFoldDB" id="K1PP25"/>
<dbReference type="InParanoid" id="K1PP25"/>
<accession>K1PP25</accession>
<dbReference type="EMBL" id="JH818700">
    <property type="protein sequence ID" value="EKC23418.1"/>
    <property type="molecule type" value="Genomic_DNA"/>
</dbReference>
<evidence type="ECO:0000313" key="1">
    <source>
        <dbReference type="EMBL" id="EKC23418.1"/>
    </source>
</evidence>
<sequence>MKTSLAIVLVLSLLGLSNVSAQNSNSKILGSLLVGGLAGWGINNVIQRNRRQDAINDAILARSVGIPDPRFGVGLSGGFGRPSFGHQRQFGYGRSHDLDDKPKGLHFPCITKRIKSRKKFRF</sequence>
<proteinExistence type="predicted"/>
<protein>
    <submittedName>
        <fullName evidence="1">Uncharacterized protein</fullName>
    </submittedName>
</protein>
<name>K1PP25_MAGGI</name>
<gene>
    <name evidence="1" type="ORF">CGI_10013302</name>
</gene>
<reference evidence="1" key="1">
    <citation type="journal article" date="2012" name="Nature">
        <title>The oyster genome reveals stress adaptation and complexity of shell formation.</title>
        <authorList>
            <person name="Zhang G."/>
            <person name="Fang X."/>
            <person name="Guo X."/>
            <person name="Li L."/>
            <person name="Luo R."/>
            <person name="Xu F."/>
            <person name="Yang P."/>
            <person name="Zhang L."/>
            <person name="Wang X."/>
            <person name="Qi H."/>
            <person name="Xiong Z."/>
            <person name="Que H."/>
            <person name="Xie Y."/>
            <person name="Holland P.W."/>
            <person name="Paps J."/>
            <person name="Zhu Y."/>
            <person name="Wu F."/>
            <person name="Chen Y."/>
            <person name="Wang J."/>
            <person name="Peng C."/>
            <person name="Meng J."/>
            <person name="Yang L."/>
            <person name="Liu J."/>
            <person name="Wen B."/>
            <person name="Zhang N."/>
            <person name="Huang Z."/>
            <person name="Zhu Q."/>
            <person name="Feng Y."/>
            <person name="Mount A."/>
            <person name="Hedgecock D."/>
            <person name="Xu Z."/>
            <person name="Liu Y."/>
            <person name="Domazet-Loso T."/>
            <person name="Du Y."/>
            <person name="Sun X."/>
            <person name="Zhang S."/>
            <person name="Liu B."/>
            <person name="Cheng P."/>
            <person name="Jiang X."/>
            <person name="Li J."/>
            <person name="Fan D."/>
            <person name="Wang W."/>
            <person name="Fu W."/>
            <person name="Wang T."/>
            <person name="Wang B."/>
            <person name="Zhang J."/>
            <person name="Peng Z."/>
            <person name="Li Y."/>
            <person name="Li N."/>
            <person name="Wang J."/>
            <person name="Chen M."/>
            <person name="He Y."/>
            <person name="Tan F."/>
            <person name="Song X."/>
            <person name="Zheng Q."/>
            <person name="Huang R."/>
            <person name="Yang H."/>
            <person name="Du X."/>
            <person name="Chen L."/>
            <person name="Yang M."/>
            <person name="Gaffney P.M."/>
            <person name="Wang S."/>
            <person name="Luo L."/>
            <person name="She Z."/>
            <person name="Ming Y."/>
            <person name="Huang W."/>
            <person name="Zhang S."/>
            <person name="Huang B."/>
            <person name="Zhang Y."/>
            <person name="Qu T."/>
            <person name="Ni P."/>
            <person name="Miao G."/>
            <person name="Wang J."/>
            <person name="Wang Q."/>
            <person name="Steinberg C.E."/>
            <person name="Wang H."/>
            <person name="Li N."/>
            <person name="Qian L."/>
            <person name="Zhang G."/>
            <person name="Li Y."/>
            <person name="Yang H."/>
            <person name="Liu X."/>
            <person name="Wang J."/>
            <person name="Yin Y."/>
            <person name="Wang J."/>
        </authorList>
    </citation>
    <scope>NUCLEOTIDE SEQUENCE [LARGE SCALE GENOMIC DNA]</scope>
    <source>
        <strain evidence="1">05x7-T-G4-1.051#20</strain>
    </source>
</reference>
<organism evidence="1">
    <name type="scientific">Magallana gigas</name>
    <name type="common">Pacific oyster</name>
    <name type="synonym">Crassostrea gigas</name>
    <dbReference type="NCBI Taxonomy" id="29159"/>
    <lineage>
        <taxon>Eukaryota</taxon>
        <taxon>Metazoa</taxon>
        <taxon>Spiralia</taxon>
        <taxon>Lophotrochozoa</taxon>
        <taxon>Mollusca</taxon>
        <taxon>Bivalvia</taxon>
        <taxon>Autobranchia</taxon>
        <taxon>Pteriomorphia</taxon>
        <taxon>Ostreida</taxon>
        <taxon>Ostreoidea</taxon>
        <taxon>Ostreidae</taxon>
        <taxon>Magallana</taxon>
    </lineage>
</organism>